<dbReference type="GO" id="GO:0005096">
    <property type="term" value="F:GTPase activator activity"/>
    <property type="evidence" value="ECO:0007669"/>
    <property type="project" value="TreeGrafter"/>
</dbReference>
<dbReference type="Gene3D" id="1.10.8.270">
    <property type="entry name" value="putative rabgap domain of human tbc1 domain family member 14 like domains"/>
    <property type="match status" value="1"/>
</dbReference>
<evidence type="ECO:0000313" key="3">
    <source>
        <dbReference type="EMBL" id="KOO23912.1"/>
    </source>
</evidence>
<organism evidence="3 4">
    <name type="scientific">Chrysochromulina tobinii</name>
    <dbReference type="NCBI Taxonomy" id="1460289"/>
    <lineage>
        <taxon>Eukaryota</taxon>
        <taxon>Haptista</taxon>
        <taxon>Haptophyta</taxon>
        <taxon>Prymnesiophyceae</taxon>
        <taxon>Prymnesiales</taxon>
        <taxon>Chrysochromulinaceae</taxon>
        <taxon>Chrysochromulina</taxon>
    </lineage>
</organism>
<proteinExistence type="predicted"/>
<dbReference type="EMBL" id="JWZX01003146">
    <property type="protein sequence ID" value="KOO23912.1"/>
    <property type="molecule type" value="Genomic_DNA"/>
</dbReference>
<dbReference type="InterPro" id="IPR000195">
    <property type="entry name" value="Rab-GAP-TBC_dom"/>
</dbReference>
<dbReference type="Pfam" id="PF00566">
    <property type="entry name" value="RabGAP-TBC"/>
    <property type="match status" value="1"/>
</dbReference>
<feature type="region of interest" description="Disordered" evidence="1">
    <location>
        <begin position="1"/>
        <end position="23"/>
    </location>
</feature>
<accession>A0A0M0JC12</accession>
<dbReference type="PANTHER" id="PTHR47219">
    <property type="entry name" value="RAB GTPASE-ACTIVATING PROTEIN 1-LIKE"/>
    <property type="match status" value="1"/>
</dbReference>
<dbReference type="GO" id="GO:0031267">
    <property type="term" value="F:small GTPase binding"/>
    <property type="evidence" value="ECO:0007669"/>
    <property type="project" value="TreeGrafter"/>
</dbReference>
<dbReference type="Proteomes" id="UP000037460">
    <property type="component" value="Unassembled WGS sequence"/>
</dbReference>
<comment type="caution">
    <text evidence="3">The sequence shown here is derived from an EMBL/GenBank/DDBJ whole genome shotgun (WGS) entry which is preliminary data.</text>
</comment>
<dbReference type="SUPFAM" id="SSF47923">
    <property type="entry name" value="Ypt/Rab-GAP domain of gyp1p"/>
    <property type="match status" value="1"/>
</dbReference>
<evidence type="ECO:0000256" key="1">
    <source>
        <dbReference type="SAM" id="MobiDB-lite"/>
    </source>
</evidence>
<sequence length="363" mass="38891">MAKHSSTLRPAMEPQSPALSTPGLSTAFNRAFALNWRMEMAADDPPEEAKPAAAVVAAVDPPPVALAPVPVPVPVGPAEMRHACNHWLALAGVDEERQLQQSLYANLCAAPPPPSDVISQVEVDLTRTDLRLYECEHDPPEQAPERRMALRRVLLAFARLDPSTGYVQGMGDIAARALLSSAALDGMHARANGGGLITERAEAAAFWWLRHVTQSLLPGFFAPGMAAVWEEVRLLRRALMLLQPHLLAHLDELGCELACVAPSWYLTLFQRILPRSECGPALTSLAGRKLATTHLALGVLLSREHKLLAARSFEAVTQALCSASGAEDAQRRVAAGALRAAHEAALAIPLALLKDLSDSVSDA</sequence>
<dbReference type="SMART" id="SM00164">
    <property type="entry name" value="TBC"/>
    <property type="match status" value="1"/>
</dbReference>
<dbReference type="AlphaFoldDB" id="A0A0M0JC12"/>
<evidence type="ECO:0000259" key="2">
    <source>
        <dbReference type="PROSITE" id="PS50086"/>
    </source>
</evidence>
<gene>
    <name evidence="3" type="ORF">Ctob_001927</name>
</gene>
<dbReference type="PROSITE" id="PS50086">
    <property type="entry name" value="TBC_RABGAP"/>
    <property type="match status" value="1"/>
</dbReference>
<protein>
    <recommendedName>
        <fullName evidence="2">Rab-GAP TBC domain-containing protein</fullName>
    </recommendedName>
</protein>
<dbReference type="Gene3D" id="1.10.472.80">
    <property type="entry name" value="Ypt/Rab-GAP domain of gyp1p, domain 3"/>
    <property type="match status" value="1"/>
</dbReference>
<dbReference type="InterPro" id="IPR035969">
    <property type="entry name" value="Rab-GAP_TBC_sf"/>
</dbReference>
<reference evidence="4" key="1">
    <citation type="journal article" date="2015" name="PLoS Genet.">
        <title>Genome Sequence and Transcriptome Analyses of Chrysochromulina tobin: Metabolic Tools for Enhanced Algal Fitness in the Prominent Order Prymnesiales (Haptophyceae).</title>
        <authorList>
            <person name="Hovde B.T."/>
            <person name="Deodato C.R."/>
            <person name="Hunsperger H.M."/>
            <person name="Ryken S.A."/>
            <person name="Yost W."/>
            <person name="Jha R.K."/>
            <person name="Patterson J."/>
            <person name="Monnat R.J. Jr."/>
            <person name="Barlow S.B."/>
            <person name="Starkenburg S.R."/>
            <person name="Cattolico R.A."/>
        </authorList>
    </citation>
    <scope>NUCLEOTIDE SEQUENCE</scope>
    <source>
        <strain evidence="4">CCMP291</strain>
    </source>
</reference>
<dbReference type="InterPro" id="IPR050302">
    <property type="entry name" value="Rab_GAP_TBC_domain"/>
</dbReference>
<feature type="domain" description="Rab-GAP TBC" evidence="2">
    <location>
        <begin position="77"/>
        <end position="289"/>
    </location>
</feature>
<keyword evidence="4" id="KW-1185">Reference proteome</keyword>
<name>A0A0M0JC12_9EUKA</name>
<dbReference type="PANTHER" id="PTHR47219:SF9">
    <property type="entry name" value="GTPASE ACTIVATING PROTEIN AND CENTROSOME-ASSOCIATED, ISOFORM B"/>
    <property type="match status" value="1"/>
</dbReference>
<evidence type="ECO:0000313" key="4">
    <source>
        <dbReference type="Proteomes" id="UP000037460"/>
    </source>
</evidence>